<name>A0A8F1MAV7_9BACT</name>
<proteinExistence type="predicted"/>
<dbReference type="Proteomes" id="UP000679129">
    <property type="component" value="Chromosome"/>
</dbReference>
<dbReference type="AlphaFoldDB" id="A0A8F1MAV7"/>
<dbReference type="KEGG" id="mnd:KOY48_03625"/>
<reference evidence="1" key="1">
    <citation type="submission" date="2021-06" db="EMBL/GenBank/DDBJ databases">
        <title>An adapted protocol for Saccharibacteria cultivation: two new species join this phylum of Candidate Phyla Radiations.</title>
        <authorList>
            <person name="Ibrahim A."/>
            <person name="Maatouk M."/>
            <person name="Zgheib R."/>
            <person name="Haddad G."/>
            <person name="Bou Khalil J."/>
            <person name="Raoult D."/>
            <person name="Bittar F."/>
        </authorList>
    </citation>
    <scope>NUCLEOTIDE SEQUENCE</scope>
    <source>
        <strain evidence="1">IHU1</strain>
    </source>
</reference>
<dbReference type="Gene3D" id="3.20.20.140">
    <property type="entry name" value="Metal-dependent hydrolases"/>
    <property type="match status" value="1"/>
</dbReference>
<protein>
    <submittedName>
        <fullName evidence="1">Uncharacterized protein</fullName>
    </submittedName>
</protein>
<evidence type="ECO:0000313" key="2">
    <source>
        <dbReference type="Proteomes" id="UP000679129"/>
    </source>
</evidence>
<organism evidence="1 2">
    <name type="scientific">Candidatus Minimicrobia naudis</name>
    <dbReference type="NCBI Taxonomy" id="2841263"/>
    <lineage>
        <taxon>Bacteria</taxon>
        <taxon>Candidatus Saccharimonadota</taxon>
        <taxon>Candidatus Saccharimonadota incertae sedis</taxon>
        <taxon>Candidatus Minimicrobia</taxon>
    </lineage>
</organism>
<dbReference type="EMBL" id="CP076460">
    <property type="protein sequence ID" value="QWQ31972.1"/>
    <property type="molecule type" value="Genomic_DNA"/>
</dbReference>
<sequence length="47" mass="5485">MVIVLREIAKWYKSIFGDRYYLELQDHGHPEVEYALGCAGEDQRGLD</sequence>
<keyword evidence="2" id="KW-1185">Reference proteome</keyword>
<evidence type="ECO:0000313" key="1">
    <source>
        <dbReference type="EMBL" id="QWQ31972.1"/>
    </source>
</evidence>
<gene>
    <name evidence="1" type="ORF">KOY48_03625</name>
</gene>
<accession>A0A8F1MAV7</accession>